<dbReference type="STRING" id="1236501.GCA_000613865_03543"/>
<dbReference type="Proteomes" id="UP000194931">
    <property type="component" value="Unassembled WGS sequence"/>
</dbReference>
<keyword evidence="1" id="KW-0472">Membrane</keyword>
<feature type="transmembrane region" description="Helical" evidence="1">
    <location>
        <begin position="12"/>
        <end position="31"/>
    </location>
</feature>
<dbReference type="OrthoDB" id="7220090at2"/>
<dbReference type="RefSeq" id="WP_086639929.1">
    <property type="nucleotide sequence ID" value="NZ_JOPJ01000041.1"/>
</dbReference>
<accession>A0A252BRY4</accession>
<feature type="transmembrane region" description="Helical" evidence="1">
    <location>
        <begin position="43"/>
        <end position="62"/>
    </location>
</feature>
<evidence type="ECO:0000313" key="3">
    <source>
        <dbReference type="Proteomes" id="UP000194931"/>
    </source>
</evidence>
<evidence type="ECO:0000313" key="2">
    <source>
        <dbReference type="EMBL" id="OUJ10689.1"/>
    </source>
</evidence>
<evidence type="ECO:0008006" key="4">
    <source>
        <dbReference type="Google" id="ProtNLM"/>
    </source>
</evidence>
<organism evidence="2 3">
    <name type="scientific">Acetobacter okinawensis</name>
    <dbReference type="NCBI Taxonomy" id="1076594"/>
    <lineage>
        <taxon>Bacteria</taxon>
        <taxon>Pseudomonadati</taxon>
        <taxon>Pseudomonadota</taxon>
        <taxon>Alphaproteobacteria</taxon>
        <taxon>Acetobacterales</taxon>
        <taxon>Acetobacteraceae</taxon>
        <taxon>Acetobacter</taxon>
    </lineage>
</organism>
<keyword evidence="1" id="KW-1133">Transmembrane helix</keyword>
<evidence type="ECO:0000256" key="1">
    <source>
        <dbReference type="SAM" id="Phobius"/>
    </source>
</evidence>
<gene>
    <name evidence="2" type="ORF">HK26_08215</name>
</gene>
<proteinExistence type="predicted"/>
<protein>
    <recommendedName>
        <fullName evidence="4">DUF3325 domain-containing protein</fullName>
    </recommendedName>
</protein>
<dbReference type="AlphaFoldDB" id="A0A252BRY4"/>
<comment type="caution">
    <text evidence="2">The sequence shown here is derived from an EMBL/GenBank/DDBJ whole genome shotgun (WGS) entry which is preliminary data.</text>
</comment>
<keyword evidence="3" id="KW-1185">Reference proteome</keyword>
<name>A0A252BRY4_9PROT</name>
<dbReference type="EMBL" id="JOPJ01000041">
    <property type="protein sequence ID" value="OUJ10689.1"/>
    <property type="molecule type" value="Genomic_DNA"/>
</dbReference>
<keyword evidence="1" id="KW-0812">Transmembrane</keyword>
<sequence>MTDTAFCATEAAILAACVLWACSLVFIRNKCGWPLQTGAKKQVILLRLAAVLALAFAFQTSLSWSVVPAIALCIMLLSLNSIVLSFVLSLYPFKK</sequence>
<feature type="transmembrane region" description="Helical" evidence="1">
    <location>
        <begin position="68"/>
        <end position="91"/>
    </location>
</feature>
<reference evidence="3" key="1">
    <citation type="submission" date="2014-06" db="EMBL/GenBank/DDBJ databases">
        <authorList>
            <person name="Winans N.J."/>
            <person name="Newell P.D."/>
            <person name="Douglas A.E."/>
        </authorList>
    </citation>
    <scope>NUCLEOTIDE SEQUENCE [LARGE SCALE GENOMIC DNA]</scope>
</reference>